<dbReference type="GO" id="GO:0001517">
    <property type="term" value="F:N-acetylglucosamine 6-O-sulfotransferase activity"/>
    <property type="evidence" value="ECO:0007669"/>
    <property type="project" value="TreeGrafter"/>
</dbReference>
<sequence>MKTLIKRLANKSFLLCLLPVVLLTFLLHSVDRFPLANEIELGENERLDSRAESAIKTENRWGVSNSISSQEADKTVENVKNTRAPSTHEKHPDVKIQVDGASVSGHTGGKAKAESLLTTLKSTIVPESITGTPEPPRKQRKVLLLSSVGRSGSSFLGLLLAALGNNMYFFEPIRGLPKGYQSSQNVSEELVRYFRCDIRQKLLQVGGRVDISVIHPFTKYKHWYQVRLQDLIDRCRQEPLIIIKVIRLRLQWVRELMNRKEMDNVKVIHLVRDPRGSLISMEKLKWNTTEKDACVKIYKDLQERETMASLFPNRYTFVKYEDLCRDPYGEARRLVQFISDEGQKGSNVVNKSWLLNKTRVDEKDGVRLLDPAMYQDLPKGILEYLKEHLHVNREHRFGPFTVERETASMYQRWRWVISSKQLTEIQDACVDVIRTLGHRLFSTFADVRNSSIPLFVDNPS</sequence>
<accession>A0AAW0UY02</accession>
<dbReference type="PANTHER" id="PTHR10704">
    <property type="entry name" value="CARBOHYDRATE SULFOTRANSFERASE"/>
    <property type="match status" value="1"/>
</dbReference>
<dbReference type="InterPro" id="IPR027417">
    <property type="entry name" value="P-loop_NTPase"/>
</dbReference>
<dbReference type="Proteomes" id="UP001487740">
    <property type="component" value="Unassembled WGS sequence"/>
</dbReference>
<dbReference type="GO" id="GO:0006790">
    <property type="term" value="P:sulfur compound metabolic process"/>
    <property type="evidence" value="ECO:0007669"/>
    <property type="project" value="TreeGrafter"/>
</dbReference>
<protein>
    <recommendedName>
        <fullName evidence="4">Sulfotransferase domain-containing protein</fullName>
    </recommendedName>
</protein>
<dbReference type="SUPFAM" id="SSF52540">
    <property type="entry name" value="P-loop containing nucleoside triphosphate hydrolases"/>
    <property type="match status" value="1"/>
</dbReference>
<comment type="caution">
    <text evidence="2">The sequence shown here is derived from an EMBL/GenBank/DDBJ whole genome shotgun (WGS) entry which is preliminary data.</text>
</comment>
<dbReference type="PANTHER" id="PTHR10704:SF44">
    <property type="entry name" value="LD35051P-RELATED"/>
    <property type="match status" value="1"/>
</dbReference>
<evidence type="ECO:0000256" key="1">
    <source>
        <dbReference type="SAM" id="MobiDB-lite"/>
    </source>
</evidence>
<dbReference type="AlphaFoldDB" id="A0AAW0UY02"/>
<proteinExistence type="predicted"/>
<keyword evidence="3" id="KW-1185">Reference proteome</keyword>
<feature type="region of interest" description="Disordered" evidence="1">
    <location>
        <begin position="70"/>
        <end position="91"/>
    </location>
</feature>
<dbReference type="InterPro" id="IPR051135">
    <property type="entry name" value="Gal/GlcNAc/GalNAc_ST"/>
</dbReference>
<dbReference type="GO" id="GO:0006044">
    <property type="term" value="P:N-acetylglucosamine metabolic process"/>
    <property type="evidence" value="ECO:0007669"/>
    <property type="project" value="TreeGrafter"/>
</dbReference>
<organism evidence="2 3">
    <name type="scientific">Scylla paramamosain</name>
    <name type="common">Mud crab</name>
    <dbReference type="NCBI Taxonomy" id="85552"/>
    <lineage>
        <taxon>Eukaryota</taxon>
        <taxon>Metazoa</taxon>
        <taxon>Ecdysozoa</taxon>
        <taxon>Arthropoda</taxon>
        <taxon>Crustacea</taxon>
        <taxon>Multicrustacea</taxon>
        <taxon>Malacostraca</taxon>
        <taxon>Eumalacostraca</taxon>
        <taxon>Eucarida</taxon>
        <taxon>Decapoda</taxon>
        <taxon>Pleocyemata</taxon>
        <taxon>Brachyura</taxon>
        <taxon>Eubrachyura</taxon>
        <taxon>Portunoidea</taxon>
        <taxon>Portunidae</taxon>
        <taxon>Portuninae</taxon>
        <taxon>Scylla</taxon>
    </lineage>
</organism>
<dbReference type="Gene3D" id="3.40.50.300">
    <property type="entry name" value="P-loop containing nucleotide triphosphate hydrolases"/>
    <property type="match status" value="1"/>
</dbReference>
<dbReference type="Pfam" id="PF13469">
    <property type="entry name" value="Sulfotransfer_3"/>
    <property type="match status" value="1"/>
</dbReference>
<evidence type="ECO:0008006" key="4">
    <source>
        <dbReference type="Google" id="ProtNLM"/>
    </source>
</evidence>
<gene>
    <name evidence="2" type="ORF">O3P69_000160</name>
</gene>
<reference evidence="2 3" key="1">
    <citation type="submission" date="2023-03" db="EMBL/GenBank/DDBJ databases">
        <title>High-quality genome of Scylla paramamosain provides insights in environmental adaptation.</title>
        <authorList>
            <person name="Zhang L."/>
        </authorList>
    </citation>
    <scope>NUCLEOTIDE SEQUENCE [LARGE SCALE GENOMIC DNA]</scope>
    <source>
        <strain evidence="2">LZ_2023a</strain>
        <tissue evidence="2">Muscle</tissue>
    </source>
</reference>
<evidence type="ECO:0000313" key="3">
    <source>
        <dbReference type="Proteomes" id="UP001487740"/>
    </source>
</evidence>
<name>A0AAW0UY02_SCYPA</name>
<dbReference type="EMBL" id="JARAKH010000005">
    <property type="protein sequence ID" value="KAK8403911.1"/>
    <property type="molecule type" value="Genomic_DNA"/>
</dbReference>
<evidence type="ECO:0000313" key="2">
    <source>
        <dbReference type="EMBL" id="KAK8403911.1"/>
    </source>
</evidence>